<evidence type="ECO:0000256" key="10">
    <source>
        <dbReference type="ARBA" id="ARBA00023242"/>
    </source>
</evidence>
<dbReference type="AlphaFoldDB" id="A0A9Q1J1I0"/>
<dbReference type="Pfam" id="PF00096">
    <property type="entry name" value="zf-C2H2"/>
    <property type="match status" value="8"/>
</dbReference>
<dbReference type="SUPFAM" id="SSF57667">
    <property type="entry name" value="beta-beta-alpha zinc fingers"/>
    <property type="match status" value="5"/>
</dbReference>
<dbReference type="FunFam" id="3.30.160.60:FF:001442">
    <property type="entry name" value="zinc finger protein 696"/>
    <property type="match status" value="1"/>
</dbReference>
<feature type="domain" description="C2H2-type" evidence="13">
    <location>
        <begin position="373"/>
        <end position="400"/>
    </location>
</feature>
<dbReference type="InterPro" id="IPR013087">
    <property type="entry name" value="Znf_C2H2_type"/>
</dbReference>
<feature type="domain" description="C2H2-type" evidence="13">
    <location>
        <begin position="429"/>
        <end position="456"/>
    </location>
</feature>
<dbReference type="PROSITE" id="PS00028">
    <property type="entry name" value="ZINC_FINGER_C2H2_1"/>
    <property type="match status" value="9"/>
</dbReference>
<dbReference type="FunFam" id="3.30.160.60:FF:000557">
    <property type="entry name" value="zinc finger and SCAN domain-containing protein 29"/>
    <property type="match status" value="1"/>
</dbReference>
<dbReference type="FunFam" id="3.30.160.60:FF:001158">
    <property type="entry name" value="zinc finger protein 22"/>
    <property type="match status" value="2"/>
</dbReference>
<dbReference type="GO" id="GO:0008270">
    <property type="term" value="F:zinc ion binding"/>
    <property type="evidence" value="ECO:0007669"/>
    <property type="project" value="UniProtKB-KW"/>
</dbReference>
<feature type="region of interest" description="Disordered" evidence="12">
    <location>
        <begin position="28"/>
        <end position="52"/>
    </location>
</feature>
<keyword evidence="7" id="KW-0805">Transcription regulation</keyword>
<sequence length="488" mass="55607">MMQAGVCLRRDTETTLPELTEQHRIRQKEEELSGLESVNMAESETDTDCAAPGLNTLEPECVTVYRWVSGVHDTHTSLIETETDLGSTHTGDLNTEILDSTELGYVTILHPDEIKTEADDGGYHEAEHISDLQDIKSEQMCEPSESLVSDDVNTLMNGAGVDHEDQTEPWQCAIEPNQNYIKEEFHDLPTQCAEIDVIIEPTIIKSSKNLLNLFQNQTIHRNKGEINAGENSFKCSQCEKCFRRKSDLNTHLRIHTGEKPYKCIHCGKCFSQRAHLSIHLRTHTGEKPYMCTQCGKCYSQSSQLNSHLRIHTGEKPYKCTECGKCYSQGNQLIRHLRFHTGEKPYKCTECENCFRAKSGLNMHMRIHSGEKPYKCIQCGKCFSQTAHLSCHMRTHTGEKPFKCVHCGKCYSQGSQLNSHLRIHTGEKPYKCTDCEKCFRTNCGLNMHVRIHSGEKPYQCIQCGKCFPQGSQLNRHKRIHTREKPYKCT</sequence>
<evidence type="ECO:0000256" key="7">
    <source>
        <dbReference type="ARBA" id="ARBA00023015"/>
    </source>
</evidence>
<keyword evidence="15" id="KW-1185">Reference proteome</keyword>
<dbReference type="FunFam" id="3.30.160.60:FF:001119">
    <property type="entry name" value="zinc finger protein 408"/>
    <property type="match status" value="1"/>
</dbReference>
<evidence type="ECO:0000256" key="11">
    <source>
        <dbReference type="PROSITE-ProRule" id="PRU00042"/>
    </source>
</evidence>
<keyword evidence="6" id="KW-0862">Zinc</keyword>
<dbReference type="InterPro" id="IPR050758">
    <property type="entry name" value="Znf_C2H2-type"/>
</dbReference>
<dbReference type="FunFam" id="3.30.160.60:FF:001480">
    <property type="entry name" value="Si:cabz01071911.3"/>
    <property type="match status" value="1"/>
</dbReference>
<reference evidence="14" key="1">
    <citation type="journal article" date="2023" name="Science">
        <title>Genome structures resolve the early diversification of teleost fishes.</title>
        <authorList>
            <person name="Parey E."/>
            <person name="Louis A."/>
            <person name="Montfort J."/>
            <person name="Bouchez O."/>
            <person name="Roques C."/>
            <person name="Iampietro C."/>
            <person name="Lluch J."/>
            <person name="Castinel A."/>
            <person name="Donnadieu C."/>
            <person name="Desvignes T."/>
            <person name="Floi Bucao C."/>
            <person name="Jouanno E."/>
            <person name="Wen M."/>
            <person name="Mejri S."/>
            <person name="Dirks R."/>
            <person name="Jansen H."/>
            <person name="Henkel C."/>
            <person name="Chen W.J."/>
            <person name="Zahm M."/>
            <person name="Cabau C."/>
            <person name="Klopp C."/>
            <person name="Thompson A.W."/>
            <person name="Robinson-Rechavi M."/>
            <person name="Braasch I."/>
            <person name="Lecointre G."/>
            <person name="Bobe J."/>
            <person name="Postlethwait J.H."/>
            <person name="Berthelot C."/>
            <person name="Roest Crollius H."/>
            <person name="Guiguen Y."/>
        </authorList>
    </citation>
    <scope>NUCLEOTIDE SEQUENCE</scope>
    <source>
        <strain evidence="14">WJC10195</strain>
    </source>
</reference>
<evidence type="ECO:0000256" key="5">
    <source>
        <dbReference type="ARBA" id="ARBA00022771"/>
    </source>
</evidence>
<dbReference type="Gene3D" id="3.30.160.60">
    <property type="entry name" value="Classic Zinc Finger"/>
    <property type="match status" value="9"/>
</dbReference>
<keyword evidence="10" id="KW-0539">Nucleus</keyword>
<dbReference type="GO" id="GO:0005634">
    <property type="term" value="C:nucleus"/>
    <property type="evidence" value="ECO:0007669"/>
    <property type="project" value="UniProtKB-SubCell"/>
</dbReference>
<evidence type="ECO:0000256" key="8">
    <source>
        <dbReference type="ARBA" id="ARBA00023125"/>
    </source>
</evidence>
<feature type="domain" description="C2H2-type" evidence="13">
    <location>
        <begin position="457"/>
        <end position="484"/>
    </location>
</feature>
<dbReference type="InterPro" id="IPR036236">
    <property type="entry name" value="Znf_C2H2_sf"/>
</dbReference>
<dbReference type="Pfam" id="PF12800">
    <property type="entry name" value="Fer4_4"/>
    <property type="match status" value="1"/>
</dbReference>
<keyword evidence="9" id="KW-0804">Transcription</keyword>
<evidence type="ECO:0000256" key="12">
    <source>
        <dbReference type="SAM" id="MobiDB-lite"/>
    </source>
</evidence>
<keyword evidence="8" id="KW-0238">DNA-binding</keyword>
<dbReference type="PANTHER" id="PTHR23234:SF8">
    <property type="entry name" value="C2H2-TYPE DOMAIN-CONTAINING PROTEIN"/>
    <property type="match status" value="1"/>
</dbReference>
<evidence type="ECO:0000256" key="1">
    <source>
        <dbReference type="ARBA" id="ARBA00004123"/>
    </source>
</evidence>
<comment type="similarity">
    <text evidence="2">Belongs to the krueppel C2H2-type zinc-finger protein family.</text>
</comment>
<evidence type="ECO:0000256" key="4">
    <source>
        <dbReference type="ARBA" id="ARBA00022737"/>
    </source>
</evidence>
<dbReference type="SMART" id="SM00355">
    <property type="entry name" value="ZnF_C2H2"/>
    <property type="match status" value="9"/>
</dbReference>
<feature type="domain" description="C2H2-type" evidence="13">
    <location>
        <begin position="401"/>
        <end position="428"/>
    </location>
</feature>
<dbReference type="Proteomes" id="UP001152622">
    <property type="component" value="Chromosome 4"/>
</dbReference>
<comment type="caution">
    <text evidence="14">The sequence shown here is derived from an EMBL/GenBank/DDBJ whole genome shotgun (WGS) entry which is preliminary data.</text>
</comment>
<dbReference type="PANTHER" id="PTHR23234">
    <property type="entry name" value="ZNF44 PROTEIN"/>
    <property type="match status" value="1"/>
</dbReference>
<evidence type="ECO:0000259" key="13">
    <source>
        <dbReference type="PROSITE" id="PS50157"/>
    </source>
</evidence>
<name>A0A9Q1J1I0_SYNKA</name>
<dbReference type="GO" id="GO:0003677">
    <property type="term" value="F:DNA binding"/>
    <property type="evidence" value="ECO:0007669"/>
    <property type="project" value="UniProtKB-KW"/>
</dbReference>
<dbReference type="FunFam" id="3.30.160.60:FF:002282">
    <property type="entry name" value="Wu:fb97d07 protein"/>
    <property type="match status" value="1"/>
</dbReference>
<feature type="domain" description="C2H2-type" evidence="13">
    <location>
        <begin position="289"/>
        <end position="316"/>
    </location>
</feature>
<feature type="domain" description="C2H2-type" evidence="13">
    <location>
        <begin position="233"/>
        <end position="260"/>
    </location>
</feature>
<evidence type="ECO:0000256" key="3">
    <source>
        <dbReference type="ARBA" id="ARBA00022723"/>
    </source>
</evidence>
<gene>
    <name evidence="14" type="ORF">SKAU_G00115520</name>
</gene>
<comment type="subcellular location">
    <subcellularLocation>
        <location evidence="1">Nucleus</location>
    </subcellularLocation>
</comment>
<organism evidence="14 15">
    <name type="scientific">Synaphobranchus kaupii</name>
    <name type="common">Kaup's arrowtooth eel</name>
    <dbReference type="NCBI Taxonomy" id="118154"/>
    <lineage>
        <taxon>Eukaryota</taxon>
        <taxon>Metazoa</taxon>
        <taxon>Chordata</taxon>
        <taxon>Craniata</taxon>
        <taxon>Vertebrata</taxon>
        <taxon>Euteleostomi</taxon>
        <taxon>Actinopterygii</taxon>
        <taxon>Neopterygii</taxon>
        <taxon>Teleostei</taxon>
        <taxon>Anguilliformes</taxon>
        <taxon>Synaphobranchidae</taxon>
        <taxon>Synaphobranchus</taxon>
    </lineage>
</organism>
<dbReference type="OrthoDB" id="40579at2759"/>
<feature type="domain" description="C2H2-type" evidence="13">
    <location>
        <begin position="345"/>
        <end position="372"/>
    </location>
</feature>
<evidence type="ECO:0000256" key="2">
    <source>
        <dbReference type="ARBA" id="ARBA00006991"/>
    </source>
</evidence>
<keyword evidence="4" id="KW-0677">Repeat</keyword>
<evidence type="ECO:0000313" key="15">
    <source>
        <dbReference type="Proteomes" id="UP001152622"/>
    </source>
</evidence>
<evidence type="ECO:0000256" key="9">
    <source>
        <dbReference type="ARBA" id="ARBA00023163"/>
    </source>
</evidence>
<dbReference type="EMBL" id="JAINUF010000004">
    <property type="protein sequence ID" value="KAJ8362721.1"/>
    <property type="molecule type" value="Genomic_DNA"/>
</dbReference>
<proteinExistence type="inferred from homology"/>
<dbReference type="FunFam" id="3.30.160.60:FF:001465">
    <property type="entry name" value="Zinc finger protein 560"/>
    <property type="match status" value="2"/>
</dbReference>
<dbReference type="GO" id="GO:0000122">
    <property type="term" value="P:negative regulation of transcription by RNA polymerase II"/>
    <property type="evidence" value="ECO:0007669"/>
    <property type="project" value="UniProtKB-ARBA"/>
</dbReference>
<evidence type="ECO:0000313" key="14">
    <source>
        <dbReference type="EMBL" id="KAJ8362721.1"/>
    </source>
</evidence>
<accession>A0A9Q1J1I0</accession>
<protein>
    <recommendedName>
        <fullName evidence="13">C2H2-type domain-containing protein</fullName>
    </recommendedName>
</protein>
<evidence type="ECO:0000256" key="6">
    <source>
        <dbReference type="ARBA" id="ARBA00022833"/>
    </source>
</evidence>
<dbReference type="PROSITE" id="PS50157">
    <property type="entry name" value="ZINC_FINGER_C2H2_2"/>
    <property type="match status" value="9"/>
</dbReference>
<feature type="domain" description="C2H2-type" evidence="13">
    <location>
        <begin position="261"/>
        <end position="288"/>
    </location>
</feature>
<keyword evidence="5 11" id="KW-0863">Zinc-finger</keyword>
<feature type="domain" description="C2H2-type" evidence="13">
    <location>
        <begin position="317"/>
        <end position="344"/>
    </location>
</feature>
<keyword evidence="3" id="KW-0479">Metal-binding</keyword>
<dbReference type="InterPro" id="IPR017896">
    <property type="entry name" value="4Fe4S_Fe-S-bd"/>
</dbReference>